<feature type="transmembrane region" description="Helical" evidence="8">
    <location>
        <begin position="40"/>
        <end position="61"/>
    </location>
</feature>
<dbReference type="InterPro" id="IPR000917">
    <property type="entry name" value="Sulfatase_N"/>
</dbReference>
<evidence type="ECO:0000256" key="7">
    <source>
        <dbReference type="ARBA" id="ARBA00023136"/>
    </source>
</evidence>
<dbReference type="CDD" id="cd16017">
    <property type="entry name" value="LptA"/>
    <property type="match status" value="1"/>
</dbReference>
<reference evidence="12" key="1">
    <citation type="submission" date="2018-09" db="EMBL/GenBank/DDBJ databases">
        <title>The complete genome of Acinetobacter sp. strain WCHAc010005.</title>
        <authorList>
            <person name="Hu Y."/>
            <person name="Long H."/>
            <person name="Feng Y."/>
            <person name="Zong Z."/>
        </authorList>
    </citation>
    <scope>NUCLEOTIDE SEQUENCE [LARGE SCALE GENOMIC DNA]</scope>
    <source>
        <strain evidence="12">WCHAc010005</strain>
    </source>
</reference>
<evidence type="ECO:0000256" key="6">
    <source>
        <dbReference type="ARBA" id="ARBA00022989"/>
    </source>
</evidence>
<evidence type="ECO:0000256" key="8">
    <source>
        <dbReference type="SAM" id="Phobius"/>
    </source>
</evidence>
<evidence type="ECO:0000256" key="1">
    <source>
        <dbReference type="ARBA" id="ARBA00004429"/>
    </source>
</evidence>
<dbReference type="PANTHER" id="PTHR30443">
    <property type="entry name" value="INNER MEMBRANE PROTEIN"/>
    <property type="match status" value="1"/>
</dbReference>
<feature type="transmembrane region" description="Helical" evidence="8">
    <location>
        <begin position="81"/>
        <end position="102"/>
    </location>
</feature>
<evidence type="ECO:0000259" key="10">
    <source>
        <dbReference type="Pfam" id="PF08019"/>
    </source>
</evidence>
<evidence type="ECO:0000256" key="3">
    <source>
        <dbReference type="ARBA" id="ARBA00022519"/>
    </source>
</evidence>
<dbReference type="EMBL" id="CP032134">
    <property type="protein sequence ID" value="AXY58035.1"/>
    <property type="molecule type" value="Genomic_DNA"/>
</dbReference>
<organism evidence="11 12">
    <name type="scientific">Acinetobacter chinensis</name>
    <dbReference type="NCBI Taxonomy" id="2004650"/>
    <lineage>
        <taxon>Bacteria</taxon>
        <taxon>Pseudomonadati</taxon>
        <taxon>Pseudomonadota</taxon>
        <taxon>Gammaproteobacteria</taxon>
        <taxon>Moraxellales</taxon>
        <taxon>Moraxellaceae</taxon>
        <taxon>Acinetobacter</taxon>
    </lineage>
</organism>
<dbReference type="GO" id="GO:0016776">
    <property type="term" value="F:phosphotransferase activity, phosphate group as acceptor"/>
    <property type="evidence" value="ECO:0007669"/>
    <property type="project" value="TreeGrafter"/>
</dbReference>
<dbReference type="Pfam" id="PF08019">
    <property type="entry name" value="EptA_B_N"/>
    <property type="match status" value="1"/>
</dbReference>
<keyword evidence="7 8" id="KW-0472">Membrane</keyword>
<keyword evidence="6 8" id="KW-1133">Transmembrane helix</keyword>
<feature type="transmembrane region" description="Helical" evidence="8">
    <location>
        <begin position="123"/>
        <end position="139"/>
    </location>
</feature>
<keyword evidence="5 8" id="KW-0812">Transmembrane</keyword>
<evidence type="ECO:0000256" key="2">
    <source>
        <dbReference type="ARBA" id="ARBA00022475"/>
    </source>
</evidence>
<keyword evidence="3" id="KW-0997">Cell inner membrane</keyword>
<sequence length="551" mass="65229">MFAFLIPDLYFLFKDWNFYFFFLSVFFLIYILSITKTTKYLFITLPILILIPLYIYYISIYHVSINEQVLSVVLETDFQEAWHFIGYKIYLYIFIFILWCIWCAYSVHRHYKKPLFWRHRSRWWFLIAGSIYVVFSYTINAEVANQIDQTFESQQDNFLVDEKNFFVQEVKRTYPLGFFISVYDLMKEQRKINSAFEQNKNFKFFAQQHIKTKQKQLYILVIGETSRRKNWQLNGYARPTNPKLSQQNNLVNFSDMLSISSATRSSIPMILTRKPAEHVYKFTFAEKSVISAFKEAGFKTYWLSTQQRFGSFDTSTSVYAKEADQIIFLNKANYTDAGEKDDVLIPVLDKIVQSNEQKQFIVIHTLGSHYNYMHRYPEEFNVFTPSLNSLAKYSLQDKKYKAELTNSYDNSLVFTDYVLNEFIEILKRQKNTASFLLYTSDHGEDLFDNGCDKSGHGLETKYNFEIASFAWYSDQFLKNYVDKVKILNENKDRKLNQTAIFPTLVDAANIAIPEYGKDRSILQRFQNYPRVVLGGKNYDTAKYEGMCKEIK</sequence>
<dbReference type="GO" id="GO:0005886">
    <property type="term" value="C:plasma membrane"/>
    <property type="evidence" value="ECO:0007669"/>
    <property type="project" value="UniProtKB-SubCell"/>
</dbReference>
<dbReference type="Pfam" id="PF00884">
    <property type="entry name" value="Sulfatase"/>
    <property type="match status" value="1"/>
</dbReference>
<dbReference type="InterPro" id="IPR012549">
    <property type="entry name" value="EptA-like_N"/>
</dbReference>
<dbReference type="Gene3D" id="3.40.720.10">
    <property type="entry name" value="Alkaline Phosphatase, subunit A"/>
    <property type="match status" value="1"/>
</dbReference>
<feature type="domain" description="Phosphoethanolamine transferase N-terminal" evidence="10">
    <location>
        <begin position="22"/>
        <end position="135"/>
    </location>
</feature>
<evidence type="ECO:0000256" key="5">
    <source>
        <dbReference type="ARBA" id="ARBA00022692"/>
    </source>
</evidence>
<dbReference type="InterPro" id="IPR017850">
    <property type="entry name" value="Alkaline_phosphatase_core_sf"/>
</dbReference>
<dbReference type="GO" id="GO:0009244">
    <property type="term" value="P:lipopolysaccharide core region biosynthetic process"/>
    <property type="evidence" value="ECO:0007669"/>
    <property type="project" value="TreeGrafter"/>
</dbReference>
<proteinExistence type="predicted"/>
<name>A0A3B7M0Z0_9GAMM</name>
<evidence type="ECO:0000313" key="11">
    <source>
        <dbReference type="EMBL" id="AXY58035.1"/>
    </source>
</evidence>
<keyword evidence="2" id="KW-1003">Cell membrane</keyword>
<evidence type="ECO:0000313" key="12">
    <source>
        <dbReference type="Proteomes" id="UP000263753"/>
    </source>
</evidence>
<dbReference type="KEGG" id="achi:CDG60_16615"/>
<dbReference type="RefSeq" id="WP_087512150.1">
    <property type="nucleotide sequence ID" value="NZ_CP032134.1"/>
</dbReference>
<dbReference type="InterPro" id="IPR040423">
    <property type="entry name" value="PEA_transferase"/>
</dbReference>
<accession>A0A3B7M0Z0</accession>
<dbReference type="SUPFAM" id="SSF53649">
    <property type="entry name" value="Alkaline phosphatase-like"/>
    <property type="match status" value="1"/>
</dbReference>
<gene>
    <name evidence="11" type="ORF">CDG60_16615</name>
</gene>
<keyword evidence="4" id="KW-0808">Transferase</keyword>
<dbReference type="AlphaFoldDB" id="A0A3B7M0Z0"/>
<feature type="transmembrane region" description="Helical" evidence="8">
    <location>
        <begin position="16"/>
        <end position="33"/>
    </location>
</feature>
<protein>
    <submittedName>
        <fullName evidence="11">DUF1705 domain-containing protein</fullName>
    </submittedName>
</protein>
<comment type="subcellular location">
    <subcellularLocation>
        <location evidence="1">Cell inner membrane</location>
        <topology evidence="1">Multi-pass membrane protein</topology>
    </subcellularLocation>
</comment>
<dbReference type="InterPro" id="IPR058130">
    <property type="entry name" value="PEA_transf_C"/>
</dbReference>
<feature type="domain" description="Sulfatase N-terminal" evidence="9">
    <location>
        <begin position="217"/>
        <end position="510"/>
    </location>
</feature>
<evidence type="ECO:0000259" key="9">
    <source>
        <dbReference type="Pfam" id="PF00884"/>
    </source>
</evidence>
<evidence type="ECO:0000256" key="4">
    <source>
        <dbReference type="ARBA" id="ARBA00022679"/>
    </source>
</evidence>
<dbReference type="PANTHER" id="PTHR30443:SF0">
    <property type="entry name" value="PHOSPHOETHANOLAMINE TRANSFERASE EPTA"/>
    <property type="match status" value="1"/>
</dbReference>
<dbReference type="Proteomes" id="UP000263753">
    <property type="component" value="Chromosome"/>
</dbReference>